<dbReference type="Proteomes" id="UP001303587">
    <property type="component" value="Chromosome"/>
</dbReference>
<dbReference type="GeneID" id="89230329"/>
<reference evidence="1 2" key="1">
    <citation type="submission" date="2023-07" db="EMBL/GenBank/DDBJ databases">
        <title>Closed genoem sequence of Methanosarcinaceae archaeon Ac7.</title>
        <authorList>
            <person name="Poehlein A."/>
            <person name="Protasov E."/>
            <person name="Platt K."/>
            <person name="Reeh H."/>
            <person name="Daniel R."/>
            <person name="Brune A."/>
        </authorList>
    </citation>
    <scope>NUCLEOTIDE SEQUENCE [LARGE SCALE GENOMIC DNA]</scope>
    <source>
        <strain evidence="1 2">Ac7</strain>
    </source>
</reference>
<sequence length="116" mass="13353">MNLKCVLCLFALMVLILVGSVYGCMTVYINKSKCADMTEQDFESIRQTVNQYGAAQGIENVPLIIQCQVTETNLLLNNTKHETTPENESNQQATQTNSFWQKILIFWQNWWNNLTE</sequence>
<name>A0AA96V504_9EURY</name>
<dbReference type="PROSITE" id="PS51257">
    <property type="entry name" value="PROKAR_LIPOPROTEIN"/>
    <property type="match status" value="1"/>
</dbReference>
<gene>
    <name evidence="1" type="ORF">MsAc7_12220</name>
</gene>
<proteinExistence type="predicted"/>
<evidence type="ECO:0000313" key="2">
    <source>
        <dbReference type="Proteomes" id="UP001303587"/>
    </source>
</evidence>
<protein>
    <submittedName>
        <fullName evidence="1">Uncharacterized protein</fullName>
    </submittedName>
</protein>
<keyword evidence="2" id="KW-1185">Reference proteome</keyword>
<dbReference type="EMBL" id="CP131060">
    <property type="protein sequence ID" value="WNY25665.1"/>
    <property type="molecule type" value="Genomic_DNA"/>
</dbReference>
<accession>A0AA96V504</accession>
<organism evidence="1 2">
    <name type="scientific">Methanolapillus millepedarum</name>
    <dbReference type="NCBI Taxonomy" id="3028296"/>
    <lineage>
        <taxon>Archaea</taxon>
        <taxon>Methanobacteriati</taxon>
        <taxon>Methanobacteriota</taxon>
        <taxon>Stenosarchaea group</taxon>
        <taxon>Methanomicrobia</taxon>
        <taxon>Methanosarcinales</taxon>
        <taxon>Methanosarcinaceae</taxon>
        <taxon>Methanolapillus</taxon>
    </lineage>
</organism>
<dbReference type="RefSeq" id="WP_338102023.1">
    <property type="nucleotide sequence ID" value="NZ_CP131060.1"/>
</dbReference>
<evidence type="ECO:0000313" key="1">
    <source>
        <dbReference type="EMBL" id="WNY25665.1"/>
    </source>
</evidence>
<dbReference type="AlphaFoldDB" id="A0AA96V504"/>